<evidence type="ECO:0000313" key="2">
    <source>
        <dbReference type="Proteomes" id="UP000295361"/>
    </source>
</evidence>
<dbReference type="AlphaFoldDB" id="A0A4R6QNS2"/>
<protein>
    <submittedName>
        <fullName evidence="1">Uncharacterized protein</fullName>
    </submittedName>
</protein>
<keyword evidence="2" id="KW-1185">Reference proteome</keyword>
<dbReference type="EMBL" id="SNXS01000004">
    <property type="protein sequence ID" value="TDP64131.1"/>
    <property type="molecule type" value="Genomic_DNA"/>
</dbReference>
<accession>A0A4R6QNS2</accession>
<dbReference type="OrthoDB" id="1164153at2"/>
<sequence length="118" mass="12996">MSGGNWKELFLAACEGDIELVRYHVKGGVDINYAHPEFLATPLVACILARQEPIALFLLASGANPHLLSEFDGLTPIQAARQVGLPAVERRLCELGVAEPAVEAQRKSWWRFWGKRAA</sequence>
<evidence type="ECO:0000313" key="1">
    <source>
        <dbReference type="EMBL" id="TDP64131.1"/>
    </source>
</evidence>
<organism evidence="1 2">
    <name type="scientific">Roseateles toxinivorans</name>
    <dbReference type="NCBI Taxonomy" id="270368"/>
    <lineage>
        <taxon>Bacteria</taxon>
        <taxon>Pseudomonadati</taxon>
        <taxon>Pseudomonadota</taxon>
        <taxon>Betaproteobacteria</taxon>
        <taxon>Burkholderiales</taxon>
        <taxon>Sphaerotilaceae</taxon>
        <taxon>Roseateles</taxon>
    </lineage>
</organism>
<dbReference type="Gene3D" id="1.25.40.20">
    <property type="entry name" value="Ankyrin repeat-containing domain"/>
    <property type="match status" value="1"/>
</dbReference>
<dbReference type="RefSeq" id="WP_133701965.1">
    <property type="nucleotide sequence ID" value="NZ_SNXS01000004.1"/>
</dbReference>
<comment type="caution">
    <text evidence="1">The sequence shown here is derived from an EMBL/GenBank/DDBJ whole genome shotgun (WGS) entry which is preliminary data.</text>
</comment>
<dbReference type="InParanoid" id="A0A4R6QNS2"/>
<proteinExistence type="predicted"/>
<gene>
    <name evidence="1" type="ORF">DES47_104420</name>
</gene>
<dbReference type="Proteomes" id="UP000295361">
    <property type="component" value="Unassembled WGS sequence"/>
</dbReference>
<name>A0A4R6QNS2_9BURK</name>
<dbReference type="InterPro" id="IPR036770">
    <property type="entry name" value="Ankyrin_rpt-contain_sf"/>
</dbReference>
<reference evidence="1 2" key="1">
    <citation type="submission" date="2019-03" db="EMBL/GenBank/DDBJ databases">
        <title>Genomic Encyclopedia of Type Strains, Phase IV (KMG-IV): sequencing the most valuable type-strain genomes for metagenomic binning, comparative biology and taxonomic classification.</title>
        <authorList>
            <person name="Goeker M."/>
        </authorList>
    </citation>
    <scope>NUCLEOTIDE SEQUENCE [LARGE SCALE GENOMIC DNA]</scope>
    <source>
        <strain evidence="1 2">DSM 16998</strain>
    </source>
</reference>
<dbReference type="SUPFAM" id="SSF48403">
    <property type="entry name" value="Ankyrin repeat"/>
    <property type="match status" value="1"/>
</dbReference>